<dbReference type="GO" id="GO:1901607">
    <property type="term" value="P:alpha-amino acid biosynthetic process"/>
    <property type="evidence" value="ECO:0007669"/>
    <property type="project" value="UniProtKB-ARBA"/>
</dbReference>
<dbReference type="GO" id="GO:0051287">
    <property type="term" value="F:NAD binding"/>
    <property type="evidence" value="ECO:0007669"/>
    <property type="project" value="InterPro"/>
</dbReference>
<dbReference type="PANTHER" id="PTHR46278:SF2">
    <property type="entry name" value="ASPARTATE-SEMIALDEHYDE DEHYDROGENASE"/>
    <property type="match status" value="1"/>
</dbReference>
<dbReference type="InterPro" id="IPR000534">
    <property type="entry name" value="Semialdehyde_DH_NAD-bd"/>
</dbReference>
<dbReference type="SUPFAM" id="SSF51735">
    <property type="entry name" value="NAD(P)-binding Rossmann-fold domains"/>
    <property type="match status" value="1"/>
</dbReference>
<gene>
    <name evidence="2" type="ORF">RND81_03G039000</name>
</gene>
<comment type="caution">
    <text evidence="2">The sequence shown here is derived from an EMBL/GenBank/DDBJ whole genome shotgun (WGS) entry which is preliminary data.</text>
</comment>
<dbReference type="AlphaFoldDB" id="A0AAW1LY22"/>
<dbReference type="Gene3D" id="3.40.50.720">
    <property type="entry name" value="NAD(P)-binding Rossmann-like Domain"/>
    <property type="match status" value="1"/>
</dbReference>
<proteinExistence type="predicted"/>
<evidence type="ECO:0000313" key="2">
    <source>
        <dbReference type="EMBL" id="KAK9740485.1"/>
    </source>
</evidence>
<sequence>MNSTTMLLRTQPHTPFLTPTTTTKLFPTTKLFTTTTVSFRRAAVTTTRMSLTQDTPTIAVVGVTGAVGHEFLSVLTDRNFPYKLIKMLASKRSARKEVTFKGRSYVVEELTAESFDGVDIALFSAGGGISKR</sequence>
<dbReference type="PANTHER" id="PTHR46278">
    <property type="entry name" value="DEHYDROGENASE, PUTATIVE-RELATED"/>
    <property type="match status" value="1"/>
</dbReference>
<feature type="domain" description="Semialdehyde dehydrogenase NAD-binding" evidence="1">
    <location>
        <begin position="57"/>
        <end position="132"/>
    </location>
</feature>
<dbReference type="EMBL" id="JBDFQZ010000003">
    <property type="protein sequence ID" value="KAK9740485.1"/>
    <property type="molecule type" value="Genomic_DNA"/>
</dbReference>
<protein>
    <recommendedName>
        <fullName evidence="1">Semialdehyde dehydrogenase NAD-binding domain-containing protein</fullName>
    </recommendedName>
</protein>
<dbReference type="Proteomes" id="UP001443914">
    <property type="component" value="Unassembled WGS sequence"/>
</dbReference>
<dbReference type="SMART" id="SM00859">
    <property type="entry name" value="Semialdhyde_dh"/>
    <property type="match status" value="1"/>
</dbReference>
<dbReference type="EMBL" id="JBDFQZ010000003">
    <property type="protein sequence ID" value="KAK9740486.1"/>
    <property type="molecule type" value="Genomic_DNA"/>
</dbReference>
<keyword evidence="3" id="KW-1185">Reference proteome</keyword>
<dbReference type="GO" id="GO:0016620">
    <property type="term" value="F:oxidoreductase activity, acting on the aldehyde or oxo group of donors, NAD or NADP as acceptor"/>
    <property type="evidence" value="ECO:0007669"/>
    <property type="project" value="InterPro"/>
</dbReference>
<reference evidence="2 3" key="1">
    <citation type="submission" date="2024-03" db="EMBL/GenBank/DDBJ databases">
        <title>WGS assembly of Saponaria officinalis var. Norfolk2.</title>
        <authorList>
            <person name="Jenkins J."/>
            <person name="Shu S."/>
            <person name="Grimwood J."/>
            <person name="Barry K."/>
            <person name="Goodstein D."/>
            <person name="Schmutz J."/>
            <person name="Leebens-Mack J."/>
            <person name="Osbourn A."/>
        </authorList>
    </citation>
    <scope>NUCLEOTIDE SEQUENCE [LARGE SCALE GENOMIC DNA]</scope>
    <source>
        <strain evidence="3">cv. Norfolk2</strain>
        <strain evidence="2">JIC</strain>
        <tissue evidence="2">Leaf</tissue>
    </source>
</reference>
<accession>A0AAW1LY22</accession>
<dbReference type="Pfam" id="PF01118">
    <property type="entry name" value="Semialdhyde_dh"/>
    <property type="match status" value="1"/>
</dbReference>
<name>A0AAW1LY22_SAPOF</name>
<organism evidence="2 3">
    <name type="scientific">Saponaria officinalis</name>
    <name type="common">Common soapwort</name>
    <name type="synonym">Lychnis saponaria</name>
    <dbReference type="NCBI Taxonomy" id="3572"/>
    <lineage>
        <taxon>Eukaryota</taxon>
        <taxon>Viridiplantae</taxon>
        <taxon>Streptophyta</taxon>
        <taxon>Embryophyta</taxon>
        <taxon>Tracheophyta</taxon>
        <taxon>Spermatophyta</taxon>
        <taxon>Magnoliopsida</taxon>
        <taxon>eudicotyledons</taxon>
        <taxon>Gunneridae</taxon>
        <taxon>Pentapetalae</taxon>
        <taxon>Caryophyllales</taxon>
        <taxon>Caryophyllaceae</taxon>
        <taxon>Caryophylleae</taxon>
        <taxon>Saponaria</taxon>
    </lineage>
</organism>
<dbReference type="InterPro" id="IPR036291">
    <property type="entry name" value="NAD(P)-bd_dom_sf"/>
</dbReference>
<evidence type="ECO:0000259" key="1">
    <source>
        <dbReference type="SMART" id="SM00859"/>
    </source>
</evidence>
<evidence type="ECO:0000313" key="3">
    <source>
        <dbReference type="Proteomes" id="UP001443914"/>
    </source>
</evidence>